<feature type="non-terminal residue" evidence="1">
    <location>
        <position position="111"/>
    </location>
</feature>
<dbReference type="GeneID" id="54576192"/>
<dbReference type="Proteomes" id="UP000800094">
    <property type="component" value="Unassembled WGS sequence"/>
</dbReference>
<dbReference type="CDD" id="cd18186">
    <property type="entry name" value="BTB_POZ_ZBTB_KLHL-like"/>
    <property type="match status" value="1"/>
</dbReference>
<keyword evidence="2" id="KW-1185">Reference proteome</keyword>
<dbReference type="EMBL" id="ML987209">
    <property type="protein sequence ID" value="KAF2242157.1"/>
    <property type="molecule type" value="Genomic_DNA"/>
</dbReference>
<reference evidence="1" key="1">
    <citation type="journal article" date="2020" name="Stud. Mycol.">
        <title>101 Dothideomycetes genomes: a test case for predicting lifestyles and emergence of pathogens.</title>
        <authorList>
            <person name="Haridas S."/>
            <person name="Albert R."/>
            <person name="Binder M."/>
            <person name="Bloem J."/>
            <person name="Labutti K."/>
            <person name="Salamov A."/>
            <person name="Andreopoulos B."/>
            <person name="Baker S."/>
            <person name="Barry K."/>
            <person name="Bills G."/>
            <person name="Bluhm B."/>
            <person name="Cannon C."/>
            <person name="Castanera R."/>
            <person name="Culley D."/>
            <person name="Daum C."/>
            <person name="Ezra D."/>
            <person name="Gonzalez J."/>
            <person name="Henrissat B."/>
            <person name="Kuo A."/>
            <person name="Liang C."/>
            <person name="Lipzen A."/>
            <person name="Lutzoni F."/>
            <person name="Magnuson J."/>
            <person name="Mondo S."/>
            <person name="Nolan M."/>
            <person name="Ohm R."/>
            <person name="Pangilinan J."/>
            <person name="Park H.-J."/>
            <person name="Ramirez L."/>
            <person name="Alfaro M."/>
            <person name="Sun H."/>
            <person name="Tritt A."/>
            <person name="Yoshinaga Y."/>
            <person name="Zwiers L.-H."/>
            <person name="Turgeon B."/>
            <person name="Goodwin S."/>
            <person name="Spatafora J."/>
            <person name="Crous P."/>
            <person name="Grigoriev I."/>
        </authorList>
    </citation>
    <scope>NUCLEOTIDE SEQUENCE</scope>
    <source>
        <strain evidence="1">CBS 122368</strain>
    </source>
</reference>
<name>A0A6A6HVS6_9PLEO</name>
<dbReference type="SUPFAM" id="SSF54695">
    <property type="entry name" value="POZ domain"/>
    <property type="match status" value="1"/>
</dbReference>
<gene>
    <name evidence="1" type="ORF">BU26DRAFT_405911</name>
</gene>
<dbReference type="PANTHER" id="PTHR47843:SF2">
    <property type="entry name" value="BTB DOMAIN-CONTAINING PROTEIN"/>
    <property type="match status" value="1"/>
</dbReference>
<sequence>RSEFFRAASKPEWTGPSPKLVQLTDVDPAVFKAYMQWLYTKKVAQIDGLHLARCYVLGEKLMDVAFQNAVMDAILDRAMREDLYPSSGFTRIIFQGTTKSSPARKVLVDFW</sequence>
<dbReference type="AlphaFoldDB" id="A0A6A6HVS6"/>
<dbReference type="OrthoDB" id="3794732at2759"/>
<dbReference type="PANTHER" id="PTHR47843">
    <property type="entry name" value="BTB DOMAIN-CONTAINING PROTEIN-RELATED"/>
    <property type="match status" value="1"/>
</dbReference>
<accession>A0A6A6HVS6</accession>
<proteinExistence type="predicted"/>
<dbReference type="InterPro" id="IPR011333">
    <property type="entry name" value="SKP1/BTB/POZ_sf"/>
</dbReference>
<organism evidence="1 2">
    <name type="scientific">Trematosphaeria pertusa</name>
    <dbReference type="NCBI Taxonomy" id="390896"/>
    <lineage>
        <taxon>Eukaryota</taxon>
        <taxon>Fungi</taxon>
        <taxon>Dikarya</taxon>
        <taxon>Ascomycota</taxon>
        <taxon>Pezizomycotina</taxon>
        <taxon>Dothideomycetes</taxon>
        <taxon>Pleosporomycetidae</taxon>
        <taxon>Pleosporales</taxon>
        <taxon>Massarineae</taxon>
        <taxon>Trematosphaeriaceae</taxon>
        <taxon>Trematosphaeria</taxon>
    </lineage>
</organism>
<evidence type="ECO:0000313" key="1">
    <source>
        <dbReference type="EMBL" id="KAF2242157.1"/>
    </source>
</evidence>
<protein>
    <recommendedName>
        <fullName evidence="3">BTB domain-containing protein</fullName>
    </recommendedName>
</protein>
<evidence type="ECO:0000313" key="2">
    <source>
        <dbReference type="Proteomes" id="UP000800094"/>
    </source>
</evidence>
<dbReference type="RefSeq" id="XP_033677161.1">
    <property type="nucleotide sequence ID" value="XM_033822862.1"/>
</dbReference>
<evidence type="ECO:0008006" key="3">
    <source>
        <dbReference type="Google" id="ProtNLM"/>
    </source>
</evidence>
<feature type="non-terminal residue" evidence="1">
    <location>
        <position position="1"/>
    </location>
</feature>
<dbReference type="Gene3D" id="3.30.710.10">
    <property type="entry name" value="Potassium Channel Kv1.1, Chain A"/>
    <property type="match status" value="1"/>
</dbReference>